<name>A0A916YVT5_9BACT</name>
<keyword evidence="2" id="KW-1185">Reference proteome</keyword>
<evidence type="ECO:0000313" key="1">
    <source>
        <dbReference type="EMBL" id="GGD63565.1"/>
    </source>
</evidence>
<accession>A0A916YVT5</accession>
<proteinExistence type="predicted"/>
<reference evidence="1" key="1">
    <citation type="journal article" date="2014" name="Int. J. Syst. Evol. Microbiol.">
        <title>Complete genome sequence of Corynebacterium casei LMG S-19264T (=DSM 44701T), isolated from a smear-ripened cheese.</title>
        <authorList>
            <consortium name="US DOE Joint Genome Institute (JGI-PGF)"/>
            <person name="Walter F."/>
            <person name="Albersmeier A."/>
            <person name="Kalinowski J."/>
            <person name="Ruckert C."/>
        </authorList>
    </citation>
    <scope>NUCLEOTIDE SEQUENCE</scope>
    <source>
        <strain evidence="1">CGMCC 1.15958</strain>
    </source>
</reference>
<dbReference type="Proteomes" id="UP000609064">
    <property type="component" value="Unassembled WGS sequence"/>
</dbReference>
<reference evidence="1" key="2">
    <citation type="submission" date="2020-09" db="EMBL/GenBank/DDBJ databases">
        <authorList>
            <person name="Sun Q."/>
            <person name="Zhou Y."/>
        </authorList>
    </citation>
    <scope>NUCLEOTIDE SEQUENCE</scope>
    <source>
        <strain evidence="1">CGMCC 1.15958</strain>
    </source>
</reference>
<protein>
    <submittedName>
        <fullName evidence="1">Uncharacterized protein</fullName>
    </submittedName>
</protein>
<dbReference type="EMBL" id="BMKK01000005">
    <property type="protein sequence ID" value="GGD63565.1"/>
    <property type="molecule type" value="Genomic_DNA"/>
</dbReference>
<gene>
    <name evidence="1" type="ORF">GCM10011514_29480</name>
</gene>
<evidence type="ECO:0000313" key="2">
    <source>
        <dbReference type="Proteomes" id="UP000609064"/>
    </source>
</evidence>
<sequence>MKVKLINVVYILLFYTATFAQKKEISNKQTQEHIFVGGTKVAMIPPQDFIKATAFSGFQQPETNASIMISELPAPYSVLLKNFTAENLKTRGMELLNKEEITFQGQPAVIYKAKQSAQGVLFVKYILVFGDEKGVVMLNGIFPESEINLEESIKKALYSSIYQQDKVVNPLGDAPFQIDLEGSNLKFANAISGMLLFTSDGFAPVKSTDKAFFSVGQAISSVIIIDKKQFVLDRLKSLPNGNKIKVENTEEISIDGMPGYTINAWGEDDQGKKELVYQTILFVDNTYYIMVGLASNDFEKYSERFKKVAQTFKRK</sequence>
<comment type="caution">
    <text evidence="1">The sequence shown here is derived from an EMBL/GenBank/DDBJ whole genome shotgun (WGS) entry which is preliminary data.</text>
</comment>
<dbReference type="RefSeq" id="WP_188766869.1">
    <property type="nucleotide sequence ID" value="NZ_BMKK01000005.1"/>
</dbReference>
<organism evidence="1 2">
    <name type="scientific">Emticicia aquatilis</name>
    <dbReference type="NCBI Taxonomy" id="1537369"/>
    <lineage>
        <taxon>Bacteria</taxon>
        <taxon>Pseudomonadati</taxon>
        <taxon>Bacteroidota</taxon>
        <taxon>Cytophagia</taxon>
        <taxon>Cytophagales</taxon>
        <taxon>Leadbetterellaceae</taxon>
        <taxon>Emticicia</taxon>
    </lineage>
</organism>
<dbReference type="AlphaFoldDB" id="A0A916YVT5"/>